<accession>F1TFX6</accession>
<reference evidence="1" key="2">
    <citation type="submission" date="2011-01" db="EMBL/GenBank/DDBJ databases">
        <title>The Non-contiguous Finished genome of Clostridium papyrosolvens.</title>
        <authorList>
            <person name="Lucas S."/>
            <person name="Copeland A."/>
            <person name="Lapidus A."/>
            <person name="Cheng J.-F."/>
            <person name="Goodwin L."/>
            <person name="Pitluck S."/>
            <person name="Misra M."/>
            <person name="Chertkov O."/>
            <person name="Detter J.C."/>
            <person name="Han C."/>
            <person name="Tapia R."/>
            <person name="Land M."/>
            <person name="Hauser L."/>
            <person name="Kyrpides N."/>
            <person name="Ivanova N."/>
            <person name="Pagani I."/>
            <person name="Mouttaki H."/>
            <person name="He Z."/>
            <person name="Zhou J."/>
            <person name="Hemme C.L."/>
            <person name="Woyke T."/>
        </authorList>
    </citation>
    <scope>NUCLEOTIDE SEQUENCE [LARGE SCALE GENOMIC DNA]</scope>
    <source>
        <strain evidence="1">DSM 2782</strain>
    </source>
</reference>
<name>F1TFX6_9FIRM</name>
<dbReference type="eggNOG" id="COG3695">
    <property type="taxonomic scope" value="Bacteria"/>
</dbReference>
<dbReference type="Proteomes" id="UP000003860">
    <property type="component" value="Unassembled WGS sequence"/>
</dbReference>
<proteinExistence type="predicted"/>
<dbReference type="OrthoDB" id="1796440at2"/>
<keyword evidence="2" id="KW-1185">Reference proteome</keyword>
<reference evidence="1" key="1">
    <citation type="submission" date="2009-07" db="EMBL/GenBank/DDBJ databases">
        <authorList>
            <consortium name="US DOE Joint Genome Institute (JGI-PGF)"/>
            <person name="Lucas S."/>
            <person name="Copeland A."/>
            <person name="Lapidus A."/>
            <person name="Glavina del Rio T."/>
            <person name="Tice H."/>
            <person name="Bruce D."/>
            <person name="Goodwin L."/>
            <person name="Pitluck S."/>
            <person name="Larimer F."/>
            <person name="Land M.L."/>
            <person name="Mouttaki H."/>
            <person name="He Z."/>
            <person name="Zhou J."/>
            <person name="Hemme C.L."/>
        </authorList>
    </citation>
    <scope>NUCLEOTIDE SEQUENCE</scope>
    <source>
        <strain evidence="1">DSM 2782</strain>
    </source>
</reference>
<dbReference type="EMBL" id="ACXX02000012">
    <property type="protein sequence ID" value="EGD46595.1"/>
    <property type="molecule type" value="Genomic_DNA"/>
</dbReference>
<evidence type="ECO:0000313" key="1">
    <source>
        <dbReference type="EMBL" id="EGD46595.1"/>
    </source>
</evidence>
<organism evidence="1 2">
    <name type="scientific">Ruminiclostridium papyrosolvens DSM 2782</name>
    <dbReference type="NCBI Taxonomy" id="588581"/>
    <lineage>
        <taxon>Bacteria</taxon>
        <taxon>Bacillati</taxon>
        <taxon>Bacillota</taxon>
        <taxon>Clostridia</taxon>
        <taxon>Eubacteriales</taxon>
        <taxon>Oscillospiraceae</taxon>
        <taxon>Ruminiclostridium</taxon>
    </lineage>
</organism>
<dbReference type="RefSeq" id="WP_004620985.1">
    <property type="nucleotide sequence ID" value="NZ_ACXX02000012.1"/>
</dbReference>
<gene>
    <name evidence="1" type="ORF">Cpap_0976</name>
</gene>
<dbReference type="Gene3D" id="1.10.10.10">
    <property type="entry name" value="Winged helix-like DNA-binding domain superfamily/Winged helix DNA-binding domain"/>
    <property type="match status" value="1"/>
</dbReference>
<comment type="caution">
    <text evidence="1">The sequence shown here is derived from an EMBL/GenBank/DDBJ whole genome shotgun (WGS) entry which is preliminary data.</text>
</comment>
<sequence>MANEQNKDFNTMLHNNKDMPKLKIITDEKSIKKYGGERMYFAPPIDYDRIMKKVPLGKVITVGQIRDSFAKANNADFTDPITAGIFVSIVAWASNQRSSEKTPYWRTLKADGELNPKYPGGIEAQKEKLEAEGHIVVQRGRSNIRYYVQNYEYSLCQL</sequence>
<dbReference type="InterPro" id="IPR036388">
    <property type="entry name" value="WH-like_DNA-bd_sf"/>
</dbReference>
<dbReference type="AlphaFoldDB" id="F1TFX6"/>
<protein>
    <submittedName>
        <fullName evidence="1">Uncharacterized protein</fullName>
    </submittedName>
</protein>
<dbReference type="STRING" id="588581.Cpap_0976"/>
<evidence type="ECO:0000313" key="2">
    <source>
        <dbReference type="Proteomes" id="UP000003860"/>
    </source>
</evidence>